<dbReference type="AlphaFoldDB" id="A0A5B7GQR6"/>
<protein>
    <submittedName>
        <fullName evidence="1">Uncharacterized protein</fullName>
    </submittedName>
</protein>
<name>A0A5B7GQR6_PORTR</name>
<proteinExistence type="predicted"/>
<organism evidence="1 2">
    <name type="scientific">Portunus trituberculatus</name>
    <name type="common">Swimming crab</name>
    <name type="synonym">Neptunus trituberculatus</name>
    <dbReference type="NCBI Taxonomy" id="210409"/>
    <lineage>
        <taxon>Eukaryota</taxon>
        <taxon>Metazoa</taxon>
        <taxon>Ecdysozoa</taxon>
        <taxon>Arthropoda</taxon>
        <taxon>Crustacea</taxon>
        <taxon>Multicrustacea</taxon>
        <taxon>Malacostraca</taxon>
        <taxon>Eumalacostraca</taxon>
        <taxon>Eucarida</taxon>
        <taxon>Decapoda</taxon>
        <taxon>Pleocyemata</taxon>
        <taxon>Brachyura</taxon>
        <taxon>Eubrachyura</taxon>
        <taxon>Portunoidea</taxon>
        <taxon>Portunidae</taxon>
        <taxon>Portuninae</taxon>
        <taxon>Portunus</taxon>
    </lineage>
</organism>
<gene>
    <name evidence="1" type="ORF">E2C01_053601</name>
</gene>
<sequence>MVAKPWLMRLSGGVFPVWDVVSLEGEEPDGAGGGLVPSHAHFQLCQYSVVVRAAYKSQLMTLKPVLLVV</sequence>
<evidence type="ECO:0000313" key="2">
    <source>
        <dbReference type="Proteomes" id="UP000324222"/>
    </source>
</evidence>
<evidence type="ECO:0000313" key="1">
    <source>
        <dbReference type="EMBL" id="MPC59577.1"/>
    </source>
</evidence>
<reference evidence="1 2" key="1">
    <citation type="submission" date="2019-05" db="EMBL/GenBank/DDBJ databases">
        <title>Another draft genome of Portunus trituberculatus and its Hox gene families provides insights of decapod evolution.</title>
        <authorList>
            <person name="Jeong J.-H."/>
            <person name="Song I."/>
            <person name="Kim S."/>
            <person name="Choi T."/>
            <person name="Kim D."/>
            <person name="Ryu S."/>
            <person name="Kim W."/>
        </authorList>
    </citation>
    <scope>NUCLEOTIDE SEQUENCE [LARGE SCALE GENOMIC DNA]</scope>
    <source>
        <tissue evidence="1">Muscle</tissue>
    </source>
</reference>
<accession>A0A5B7GQR6</accession>
<comment type="caution">
    <text evidence="1">The sequence shown here is derived from an EMBL/GenBank/DDBJ whole genome shotgun (WGS) entry which is preliminary data.</text>
</comment>
<keyword evidence="2" id="KW-1185">Reference proteome</keyword>
<dbReference type="Proteomes" id="UP000324222">
    <property type="component" value="Unassembled WGS sequence"/>
</dbReference>
<dbReference type="EMBL" id="VSRR010016681">
    <property type="protein sequence ID" value="MPC59577.1"/>
    <property type="molecule type" value="Genomic_DNA"/>
</dbReference>